<protein>
    <recommendedName>
        <fullName evidence="2">DUF58 domain-containing protein</fullName>
    </recommendedName>
</protein>
<name>A0A2J0Q8E0_9BACT</name>
<evidence type="ECO:0000313" key="3">
    <source>
        <dbReference type="EMBL" id="PJE51446.1"/>
    </source>
</evidence>
<dbReference type="EMBL" id="PCXQ01000002">
    <property type="protein sequence ID" value="PJE51446.1"/>
    <property type="molecule type" value="Genomic_DNA"/>
</dbReference>
<gene>
    <name evidence="3" type="ORF">COV29_00460</name>
</gene>
<sequence length="293" mass="33363">MPDQRLRLFLSKKIHGMLAGDHSSQQISTRGYEFDERREYRFGDDLRSVNPLSTAKRGENAKPRVDIKQVDKGVNIVFVIDCSNSMQFGTFKSKYEQGVDLAFNISEAAMGGGNRFRFIVVDNEIVYDSGLIFSQSIILENEPRIKRLTSKTKTTSFSNAIKYIEDGMEEGVFNRPGLIFIISDFLINCHDSNYLEKNLADLNNIFRISEEVDTIALIMRDPAETKIPGLGMGFLRLSDPETGMSFIAKQSSDTLDKLMETLKRYELDFLLVDTSTELERNLEKLADLLEEKH</sequence>
<comment type="caution">
    <text evidence="3">The sequence shown here is derived from an EMBL/GenBank/DDBJ whole genome shotgun (WGS) entry which is preliminary data.</text>
</comment>
<organism evidence="3 4">
    <name type="scientific">Candidatus Yanofskybacteria bacterium CG10_big_fil_rev_8_21_14_0_10_36_16</name>
    <dbReference type="NCBI Taxonomy" id="1975096"/>
    <lineage>
        <taxon>Bacteria</taxon>
        <taxon>Candidatus Yanofskyibacteriota</taxon>
    </lineage>
</organism>
<dbReference type="Pfam" id="PF01882">
    <property type="entry name" value="DUF58"/>
    <property type="match status" value="1"/>
</dbReference>
<dbReference type="SUPFAM" id="SSF53300">
    <property type="entry name" value="vWA-like"/>
    <property type="match status" value="1"/>
</dbReference>
<dbReference type="AlphaFoldDB" id="A0A2J0Q8E0"/>
<dbReference type="PANTHER" id="PTHR33608:SF6">
    <property type="entry name" value="BLL2464 PROTEIN"/>
    <property type="match status" value="1"/>
</dbReference>
<dbReference type="Gene3D" id="3.40.50.410">
    <property type="entry name" value="von Willebrand factor, type A domain"/>
    <property type="match status" value="1"/>
</dbReference>
<dbReference type="InterPro" id="IPR036465">
    <property type="entry name" value="vWFA_dom_sf"/>
</dbReference>
<evidence type="ECO:0000313" key="4">
    <source>
        <dbReference type="Proteomes" id="UP000228496"/>
    </source>
</evidence>
<accession>A0A2J0Q8E0</accession>
<evidence type="ECO:0000256" key="1">
    <source>
        <dbReference type="SAM" id="Coils"/>
    </source>
</evidence>
<proteinExistence type="predicted"/>
<keyword evidence="1" id="KW-0175">Coiled coil</keyword>
<evidence type="ECO:0000259" key="2">
    <source>
        <dbReference type="Pfam" id="PF01882"/>
    </source>
</evidence>
<feature type="coiled-coil region" evidence="1">
    <location>
        <begin position="248"/>
        <end position="291"/>
    </location>
</feature>
<dbReference type="InterPro" id="IPR002881">
    <property type="entry name" value="DUF58"/>
</dbReference>
<dbReference type="PANTHER" id="PTHR33608">
    <property type="entry name" value="BLL2464 PROTEIN"/>
    <property type="match status" value="1"/>
</dbReference>
<feature type="domain" description="DUF58" evidence="2">
    <location>
        <begin position="36"/>
        <end position="251"/>
    </location>
</feature>
<reference evidence="3 4" key="1">
    <citation type="submission" date="2017-09" db="EMBL/GenBank/DDBJ databases">
        <title>Depth-based differentiation of microbial function through sediment-hosted aquifers and enrichment of novel symbionts in the deep terrestrial subsurface.</title>
        <authorList>
            <person name="Probst A.J."/>
            <person name="Ladd B."/>
            <person name="Jarett J.K."/>
            <person name="Geller-Mcgrath D.E."/>
            <person name="Sieber C.M."/>
            <person name="Emerson J.B."/>
            <person name="Anantharaman K."/>
            <person name="Thomas B.C."/>
            <person name="Malmstrom R."/>
            <person name="Stieglmeier M."/>
            <person name="Klingl A."/>
            <person name="Woyke T."/>
            <person name="Ryan C.M."/>
            <person name="Banfield J.F."/>
        </authorList>
    </citation>
    <scope>NUCLEOTIDE SEQUENCE [LARGE SCALE GENOMIC DNA]</scope>
    <source>
        <strain evidence="3">CG10_big_fil_rev_8_21_14_0_10_36_16</strain>
    </source>
</reference>
<dbReference type="Proteomes" id="UP000228496">
    <property type="component" value="Unassembled WGS sequence"/>
</dbReference>